<dbReference type="Gene3D" id="3.30.200.20">
    <property type="entry name" value="Phosphorylase Kinase, domain 1"/>
    <property type="match status" value="1"/>
</dbReference>
<evidence type="ECO:0000259" key="10">
    <source>
        <dbReference type="PROSITE" id="PS50011"/>
    </source>
</evidence>
<dbReference type="InterPro" id="IPR008271">
    <property type="entry name" value="Ser/Thr_kinase_AS"/>
</dbReference>
<organism evidence="11 12">
    <name type="scientific">Rhodamnia argentea</name>
    <dbReference type="NCBI Taxonomy" id="178133"/>
    <lineage>
        <taxon>Eukaryota</taxon>
        <taxon>Viridiplantae</taxon>
        <taxon>Streptophyta</taxon>
        <taxon>Embryophyta</taxon>
        <taxon>Tracheophyta</taxon>
        <taxon>Spermatophyta</taxon>
        <taxon>Magnoliopsida</taxon>
        <taxon>eudicotyledons</taxon>
        <taxon>Gunneridae</taxon>
        <taxon>Pentapetalae</taxon>
        <taxon>rosids</taxon>
        <taxon>malvids</taxon>
        <taxon>Myrtales</taxon>
        <taxon>Myrtaceae</taxon>
        <taxon>Myrtoideae</taxon>
        <taxon>Myrteae</taxon>
        <taxon>Australasian group</taxon>
        <taxon>Rhodamnia</taxon>
    </lineage>
</organism>
<keyword evidence="4" id="KW-0547">Nucleotide-binding</keyword>
<dbReference type="PROSITE" id="PS00108">
    <property type="entry name" value="PROTEIN_KINASE_ST"/>
    <property type="match status" value="1"/>
</dbReference>
<evidence type="ECO:0000256" key="4">
    <source>
        <dbReference type="ARBA" id="ARBA00022741"/>
    </source>
</evidence>
<comment type="catalytic activity">
    <reaction evidence="8">
        <text>L-seryl-[protein] + ATP = O-phospho-L-seryl-[protein] + ADP + H(+)</text>
        <dbReference type="Rhea" id="RHEA:17989"/>
        <dbReference type="Rhea" id="RHEA-COMP:9863"/>
        <dbReference type="Rhea" id="RHEA-COMP:11604"/>
        <dbReference type="ChEBI" id="CHEBI:15378"/>
        <dbReference type="ChEBI" id="CHEBI:29999"/>
        <dbReference type="ChEBI" id="CHEBI:30616"/>
        <dbReference type="ChEBI" id="CHEBI:83421"/>
        <dbReference type="ChEBI" id="CHEBI:456216"/>
        <dbReference type="EC" id="2.7.11.1"/>
    </reaction>
</comment>
<evidence type="ECO:0000256" key="6">
    <source>
        <dbReference type="ARBA" id="ARBA00022840"/>
    </source>
</evidence>
<reference evidence="12" key="1">
    <citation type="submission" date="2025-08" db="UniProtKB">
        <authorList>
            <consortium name="RefSeq"/>
        </authorList>
    </citation>
    <scope>IDENTIFICATION</scope>
    <source>
        <tissue evidence="12">Leaf</tissue>
    </source>
</reference>
<dbReference type="SUPFAM" id="SSF56112">
    <property type="entry name" value="Protein kinase-like (PK-like)"/>
    <property type="match status" value="1"/>
</dbReference>
<dbReference type="PROSITE" id="PS50011">
    <property type="entry name" value="PROTEIN_KINASE_DOM"/>
    <property type="match status" value="1"/>
</dbReference>
<dbReference type="PANTHER" id="PTHR13902">
    <property type="entry name" value="SERINE/THREONINE-PROTEIN KINASE WNK WITH NO LYSINE -RELATED"/>
    <property type="match status" value="1"/>
</dbReference>
<evidence type="ECO:0000313" key="12">
    <source>
        <dbReference type="RefSeq" id="XP_048140971.1"/>
    </source>
</evidence>
<keyword evidence="5 12" id="KW-0418">Kinase</keyword>
<dbReference type="Gene3D" id="3.10.20.90">
    <property type="entry name" value="Phosphatidylinositol 3-kinase Catalytic Subunit, Chain A, domain 1"/>
    <property type="match status" value="1"/>
</dbReference>
<name>A0ABM3HWK0_9MYRT</name>
<keyword evidence="11" id="KW-1185">Reference proteome</keyword>
<proteinExistence type="predicted"/>
<dbReference type="Pfam" id="PF00069">
    <property type="entry name" value="Pkinase"/>
    <property type="match status" value="1"/>
</dbReference>
<protein>
    <recommendedName>
        <fullName evidence="1">non-specific serine/threonine protein kinase</fullName>
        <ecNumber evidence="1">2.7.11.1</ecNumber>
    </recommendedName>
</protein>
<dbReference type="CDD" id="cd13983">
    <property type="entry name" value="STKc_WNK"/>
    <property type="match status" value="1"/>
</dbReference>
<dbReference type="Proteomes" id="UP000827889">
    <property type="component" value="Chromosome 9"/>
</dbReference>
<sequence>MPTPILGIGILLFTRGPPSAPPSSLFRSSWGRSTATACLTHRRFLIPRFAACFFLGFLVSVWLLAGMSSLSASPANDTGLFRGGGDNSNSDSDYVEKDPAGRYVRYSEILGKGAFKTVYKAFDEVDGIEVAWNQVRIDDVLQSPEDLEKLYLEVHLLKLLKHENILKFYDSWVDDKKKTINMITELFTSGSLRQYRKKHKNVDMKAIKNWARQILQGLVYLHSHNPPIIHRDLKCDNIFVNGNHGEVKIGDLGLATVMQQPTARSVIGTPEFMAPELYEENYNELVDVYSFGMCMLEMVTCEYPYSECINAAQIYKKVTSGVKPSSLSKVSDPQIREFIQKCLVPARDRLSAKELLTDAFLQTENRKELIRDPLSLPNLSPRSLNLSGPLSMDVDTDYKQLSLSTCGRSNKETSHCPVLEFQRINNKNEFRLKGMKNEDNTVSLTLRIADSAGRVRNIHFLFYLDSDTALSVAAEMVEQLELADHDVTFIADLIDFLIMRLLPGWKPSSSCMLDGVVVPRISSVFGKDKVSEGSLLGSMLTSVPAELVNKQDGGLILHAGLQDGRLQGDDGNSYDSIGRTIYDNDFYLSQHLTNLGDQDSGASVASETLVHKHDEAAEFVDCIMDGIFNGSSGYASDDFGDSHYEDCKLCENDSRAGDHFQMNDFSRNSRSSFPDLSGMSNVMSLTSSCSSLSFAEKGMDLELKLDLDAIEAQYRRWFLELSRMREEALEATKKRWMMKKKLTIQ</sequence>
<feature type="transmembrane region" description="Helical" evidence="9">
    <location>
        <begin position="46"/>
        <end position="65"/>
    </location>
</feature>
<dbReference type="RefSeq" id="XP_048140971.1">
    <property type="nucleotide sequence ID" value="XM_048285014.1"/>
</dbReference>
<evidence type="ECO:0000256" key="9">
    <source>
        <dbReference type="SAM" id="Phobius"/>
    </source>
</evidence>
<dbReference type="Gene3D" id="1.10.510.10">
    <property type="entry name" value="Transferase(Phosphotransferase) domain 1"/>
    <property type="match status" value="1"/>
</dbReference>
<keyword evidence="9" id="KW-0472">Membrane</keyword>
<dbReference type="InterPro" id="IPR000719">
    <property type="entry name" value="Prot_kinase_dom"/>
</dbReference>
<comment type="catalytic activity">
    <reaction evidence="7">
        <text>L-threonyl-[protein] + ATP = O-phospho-L-threonyl-[protein] + ADP + H(+)</text>
        <dbReference type="Rhea" id="RHEA:46608"/>
        <dbReference type="Rhea" id="RHEA-COMP:11060"/>
        <dbReference type="Rhea" id="RHEA-COMP:11605"/>
        <dbReference type="ChEBI" id="CHEBI:15378"/>
        <dbReference type="ChEBI" id="CHEBI:30013"/>
        <dbReference type="ChEBI" id="CHEBI:30616"/>
        <dbReference type="ChEBI" id="CHEBI:61977"/>
        <dbReference type="ChEBI" id="CHEBI:456216"/>
        <dbReference type="EC" id="2.7.11.1"/>
    </reaction>
</comment>
<accession>A0ABM3HWK0</accession>
<evidence type="ECO:0000256" key="1">
    <source>
        <dbReference type="ARBA" id="ARBA00012513"/>
    </source>
</evidence>
<evidence type="ECO:0000256" key="8">
    <source>
        <dbReference type="ARBA" id="ARBA00048679"/>
    </source>
</evidence>
<evidence type="ECO:0000256" key="7">
    <source>
        <dbReference type="ARBA" id="ARBA00047899"/>
    </source>
</evidence>
<dbReference type="Pfam" id="PF12202">
    <property type="entry name" value="OSR1_C"/>
    <property type="match status" value="1"/>
</dbReference>
<dbReference type="InterPro" id="IPR024678">
    <property type="entry name" value="Kinase_OSR1/WNK_CCT"/>
</dbReference>
<keyword evidence="9" id="KW-1133">Transmembrane helix</keyword>
<evidence type="ECO:0000256" key="3">
    <source>
        <dbReference type="ARBA" id="ARBA00022679"/>
    </source>
</evidence>
<dbReference type="GeneID" id="115748608"/>
<dbReference type="InterPro" id="IPR050588">
    <property type="entry name" value="WNK_Ser-Thr_kinase"/>
</dbReference>
<dbReference type="GO" id="GO:0016301">
    <property type="term" value="F:kinase activity"/>
    <property type="evidence" value="ECO:0007669"/>
    <property type="project" value="UniProtKB-KW"/>
</dbReference>
<dbReference type="SMART" id="SM00220">
    <property type="entry name" value="S_TKc"/>
    <property type="match status" value="1"/>
</dbReference>
<keyword evidence="6" id="KW-0067">ATP-binding</keyword>
<keyword evidence="9" id="KW-0812">Transmembrane</keyword>
<evidence type="ECO:0000256" key="2">
    <source>
        <dbReference type="ARBA" id="ARBA00022527"/>
    </source>
</evidence>
<dbReference type="InterPro" id="IPR011009">
    <property type="entry name" value="Kinase-like_dom_sf"/>
</dbReference>
<evidence type="ECO:0000313" key="11">
    <source>
        <dbReference type="Proteomes" id="UP000827889"/>
    </source>
</evidence>
<keyword evidence="2" id="KW-0723">Serine/threonine-protein kinase</keyword>
<gene>
    <name evidence="12" type="primary">LOC115748608</name>
</gene>
<dbReference type="EC" id="2.7.11.1" evidence="1"/>
<keyword evidence="3" id="KW-0808">Transferase</keyword>
<evidence type="ECO:0000256" key="5">
    <source>
        <dbReference type="ARBA" id="ARBA00022777"/>
    </source>
</evidence>
<feature type="domain" description="Protein kinase" evidence="10">
    <location>
        <begin position="104"/>
        <end position="361"/>
    </location>
</feature>